<evidence type="ECO:0000256" key="1">
    <source>
        <dbReference type="SAM" id="Phobius"/>
    </source>
</evidence>
<keyword evidence="1" id="KW-0812">Transmembrane</keyword>
<keyword evidence="1" id="KW-0472">Membrane</keyword>
<organism evidence="2 3">
    <name type="scientific">Rhodovulum euryhalinum</name>
    <dbReference type="NCBI Taxonomy" id="35805"/>
    <lineage>
        <taxon>Bacteria</taxon>
        <taxon>Pseudomonadati</taxon>
        <taxon>Pseudomonadota</taxon>
        <taxon>Alphaproteobacteria</taxon>
        <taxon>Rhodobacterales</taxon>
        <taxon>Paracoccaceae</taxon>
        <taxon>Rhodovulum</taxon>
    </lineage>
</organism>
<evidence type="ECO:0008006" key="4">
    <source>
        <dbReference type="Google" id="ProtNLM"/>
    </source>
</evidence>
<dbReference type="AlphaFoldDB" id="A0A4V2SB79"/>
<dbReference type="RefSeq" id="WP_132540558.1">
    <property type="nucleotide sequence ID" value="NZ_SLWW01000001.1"/>
</dbReference>
<dbReference type="OrthoDB" id="7875801at2"/>
<gene>
    <name evidence="2" type="ORF">EV655_101247</name>
</gene>
<comment type="caution">
    <text evidence="2">The sequence shown here is derived from an EMBL/GenBank/DDBJ whole genome shotgun (WGS) entry which is preliminary data.</text>
</comment>
<accession>A0A4V2SB79</accession>
<feature type="transmembrane region" description="Helical" evidence="1">
    <location>
        <begin position="33"/>
        <end position="50"/>
    </location>
</feature>
<keyword evidence="1" id="KW-1133">Transmembrane helix</keyword>
<keyword evidence="3" id="KW-1185">Reference proteome</keyword>
<dbReference type="Proteomes" id="UP000295142">
    <property type="component" value="Unassembled WGS sequence"/>
</dbReference>
<sequence length="74" mass="7803">MQADLFLVIGCVVGLLAVPAILSAFTHGHAPRAAAIMVLISGGLIAAAVMQNPKGYTVEDVPRVFARVINRYVQ</sequence>
<reference evidence="2 3" key="1">
    <citation type="submission" date="2019-03" db="EMBL/GenBank/DDBJ databases">
        <title>Genomic Encyclopedia of Type Strains, Phase IV (KMG-IV): sequencing the most valuable type-strain genomes for metagenomic binning, comparative biology and taxonomic classification.</title>
        <authorList>
            <person name="Goeker M."/>
        </authorList>
    </citation>
    <scope>NUCLEOTIDE SEQUENCE [LARGE SCALE GENOMIC DNA]</scope>
    <source>
        <strain evidence="2 3">DSM 4868</strain>
    </source>
</reference>
<protein>
    <recommendedName>
        <fullName evidence="4">50S ribosomal protein L35</fullName>
    </recommendedName>
</protein>
<dbReference type="EMBL" id="SLWW01000001">
    <property type="protein sequence ID" value="TCO74090.1"/>
    <property type="molecule type" value="Genomic_DNA"/>
</dbReference>
<proteinExistence type="predicted"/>
<name>A0A4V2SB79_9RHOB</name>
<evidence type="ECO:0000313" key="2">
    <source>
        <dbReference type="EMBL" id="TCO74090.1"/>
    </source>
</evidence>
<evidence type="ECO:0000313" key="3">
    <source>
        <dbReference type="Proteomes" id="UP000295142"/>
    </source>
</evidence>